<dbReference type="EMBL" id="KX160206">
    <property type="protein sequence ID" value="ANT43416.1"/>
    <property type="molecule type" value="Genomic_DNA"/>
</dbReference>
<dbReference type="Pfam" id="PF05263">
    <property type="entry name" value="DUF722"/>
    <property type="match status" value="1"/>
</dbReference>
<dbReference type="InterPro" id="IPR007927">
    <property type="entry name" value="DUF722"/>
</dbReference>
<proteinExistence type="predicted"/>
<keyword evidence="2" id="KW-1185">Reference proteome</keyword>
<gene>
    <name evidence="1" type="ORF">DS50902_26</name>
</gene>
<organism evidence="1 2">
    <name type="scientific">Lactococcus phage 50902</name>
    <dbReference type="NCBI Taxonomy" id="1868848"/>
    <lineage>
        <taxon>Viruses</taxon>
        <taxon>Duplodnaviria</taxon>
        <taxon>Heunggongvirae</taxon>
        <taxon>Uroviricota</taxon>
        <taxon>Caudoviricetes</taxon>
        <taxon>Vedamuthuvirus</taxon>
        <taxon>Vedamuthuvirus vv50902</taxon>
    </lineage>
</organism>
<name>A0A1P8BKP9_9CAUD</name>
<accession>A0A1P8BKP9</accession>
<reference evidence="1 2" key="1">
    <citation type="journal article" date="2017" name="BMC Genomics">
        <title>Genetic and functional characterisation of the lactococcal P335 phage-host interactions.</title>
        <authorList>
            <person name="Mahony J."/>
            <person name="Oliveira J."/>
            <person name="Collins B."/>
            <person name="Hanemaaijer L."/>
            <person name="Lugli G.A."/>
            <person name="Neve H."/>
            <person name="Ventura M."/>
            <person name="Kouwen T.R."/>
            <person name="Cambillau C."/>
            <person name="van Sinderen D."/>
        </authorList>
    </citation>
    <scope>NUCLEOTIDE SEQUENCE [LARGE SCALE GENOMIC DNA]</scope>
</reference>
<evidence type="ECO:0000313" key="1">
    <source>
        <dbReference type="EMBL" id="ANT43416.1"/>
    </source>
</evidence>
<dbReference type="Proteomes" id="UP000225598">
    <property type="component" value="Segment"/>
</dbReference>
<protein>
    <submittedName>
        <fullName evidence="1">Transcriptional activator</fullName>
    </submittedName>
</protein>
<sequence>MRGVEMPKIDKLDRLIRDYVNGNIDKRIEARIEQLTYKSKIDNLGIRTAYSGGSEEEQALLLREKIRDDALILQLEHEKYQVEAWINSSQFKNARNVCEARWRDDLFQFEIEQKYRMSRSSIYREYRGLKEAIYRWSGFNA</sequence>
<evidence type="ECO:0000313" key="2">
    <source>
        <dbReference type="Proteomes" id="UP000225598"/>
    </source>
</evidence>